<dbReference type="Proteomes" id="UP000182235">
    <property type="component" value="Unassembled WGS sequence"/>
</dbReference>
<organism evidence="2 3">
    <name type="scientific">Emergomyces pasteurianus Ep9510</name>
    <dbReference type="NCBI Taxonomy" id="1447872"/>
    <lineage>
        <taxon>Eukaryota</taxon>
        <taxon>Fungi</taxon>
        <taxon>Dikarya</taxon>
        <taxon>Ascomycota</taxon>
        <taxon>Pezizomycotina</taxon>
        <taxon>Eurotiomycetes</taxon>
        <taxon>Eurotiomycetidae</taxon>
        <taxon>Onygenales</taxon>
        <taxon>Ajellomycetaceae</taxon>
        <taxon>Emergomyces</taxon>
    </lineage>
</organism>
<name>A0A1J9Q3N0_9EURO</name>
<feature type="region of interest" description="Disordered" evidence="1">
    <location>
        <begin position="167"/>
        <end position="250"/>
    </location>
</feature>
<dbReference type="OrthoDB" id="3647228at2759"/>
<protein>
    <submittedName>
        <fullName evidence="2">Uncharacterized protein</fullName>
    </submittedName>
</protein>
<keyword evidence="3" id="KW-1185">Reference proteome</keyword>
<proteinExistence type="predicted"/>
<feature type="compositionally biased region" description="Polar residues" evidence="1">
    <location>
        <begin position="210"/>
        <end position="245"/>
    </location>
</feature>
<reference evidence="2 3" key="1">
    <citation type="submission" date="2015-07" db="EMBL/GenBank/DDBJ databases">
        <title>Emmonsia species relationships and genome sequence.</title>
        <authorList>
            <consortium name="The Broad Institute Genomics Platform"/>
            <person name="Cuomo C.A."/>
            <person name="Munoz J.F."/>
            <person name="Imamovic A."/>
            <person name="Priest M.E."/>
            <person name="Young S."/>
            <person name="Clay O.K."/>
            <person name="McEwen J.G."/>
        </authorList>
    </citation>
    <scope>NUCLEOTIDE SEQUENCE [LARGE SCALE GENOMIC DNA]</scope>
    <source>
        <strain evidence="2 3">UAMH 9510</strain>
    </source>
</reference>
<dbReference type="VEuPathDB" id="FungiDB:AJ78_04867"/>
<sequence>MMESHPSPNSSTAPTNFSPASLLWAHQLRREHNTLVSRLDALDEALASYSAEVVSSRDELRAELDKRVKKVESVVGGVRGEFEGFKGGIDGVKEEIRALKEWRGGIEEWKSEDREKREKDEGERKRDKEERETKSGEIERQFKEVLEGFRALKELVEDMRREREEQMERETEIGREREHTLPVTILRSNPDLSDNDDFRSSSLPPIPQLHFQSQQVQQRRIPSTISGTTTVTHLPSSTISHNSLPSKVPRDHSAILVPDSIAPASPSSRPDHKGEIVTAVPTSPPENPFSPIAQPAAGLGCEYPGDQNLRQGPSESLESYFSRGEVVLSGFPRREENRIVLALWEGVRDEKVKKGLEVELEREGWRWEVVRGFVDGLGGKRRENMERDECDARGEKNQSGCGNVIGVGNGAVEKRKKKMKKRRVIPVIWPVDEEGEGWLVVQNRLS</sequence>
<dbReference type="EMBL" id="LGRN01000195">
    <property type="protein sequence ID" value="OJD14811.1"/>
    <property type="molecule type" value="Genomic_DNA"/>
</dbReference>
<evidence type="ECO:0000313" key="2">
    <source>
        <dbReference type="EMBL" id="OJD14811.1"/>
    </source>
</evidence>
<comment type="caution">
    <text evidence="2">The sequence shown here is derived from an EMBL/GenBank/DDBJ whole genome shotgun (WGS) entry which is preliminary data.</text>
</comment>
<feature type="region of interest" description="Disordered" evidence="1">
    <location>
        <begin position="110"/>
        <end position="136"/>
    </location>
</feature>
<dbReference type="AlphaFoldDB" id="A0A1J9Q3N0"/>
<evidence type="ECO:0000313" key="3">
    <source>
        <dbReference type="Proteomes" id="UP000182235"/>
    </source>
</evidence>
<gene>
    <name evidence="2" type="ORF">AJ78_04867</name>
</gene>
<accession>A0A1J9Q3N0</accession>
<feature type="compositionally biased region" description="Basic and acidic residues" evidence="1">
    <location>
        <begin position="167"/>
        <end position="180"/>
    </location>
</feature>
<evidence type="ECO:0000256" key="1">
    <source>
        <dbReference type="SAM" id="MobiDB-lite"/>
    </source>
</evidence>